<keyword evidence="2" id="KW-1185">Reference proteome</keyword>
<sequence length="89" mass="10373">MPMVLCGTVEQLRTWRVHFFSAKQKHKSSSYFLTSSIQSQRNGITAGPKEDAHLDVVRDVEMCKPICPRRICIAGDEAEEYRRWRCDRD</sequence>
<gene>
    <name evidence="1" type="ORF">THAOC_08819</name>
</gene>
<protein>
    <submittedName>
        <fullName evidence="1">Uncharacterized protein</fullName>
    </submittedName>
</protein>
<evidence type="ECO:0000313" key="2">
    <source>
        <dbReference type="Proteomes" id="UP000266841"/>
    </source>
</evidence>
<dbReference type="EMBL" id="AGNL01009421">
    <property type="protein sequence ID" value="EJK69884.1"/>
    <property type="molecule type" value="Genomic_DNA"/>
</dbReference>
<proteinExistence type="predicted"/>
<comment type="caution">
    <text evidence="1">The sequence shown here is derived from an EMBL/GenBank/DDBJ whole genome shotgun (WGS) entry which is preliminary data.</text>
</comment>
<reference evidence="1 2" key="1">
    <citation type="journal article" date="2012" name="Genome Biol.">
        <title>Genome and low-iron response of an oceanic diatom adapted to chronic iron limitation.</title>
        <authorList>
            <person name="Lommer M."/>
            <person name="Specht M."/>
            <person name="Roy A.S."/>
            <person name="Kraemer L."/>
            <person name="Andreson R."/>
            <person name="Gutowska M.A."/>
            <person name="Wolf J."/>
            <person name="Bergner S.V."/>
            <person name="Schilhabel M.B."/>
            <person name="Klostermeier U.C."/>
            <person name="Beiko R.G."/>
            <person name="Rosenstiel P."/>
            <person name="Hippler M."/>
            <person name="Laroche J."/>
        </authorList>
    </citation>
    <scope>NUCLEOTIDE SEQUENCE [LARGE SCALE GENOMIC DNA]</scope>
    <source>
        <strain evidence="1 2">CCMP1005</strain>
    </source>
</reference>
<organism evidence="1 2">
    <name type="scientific">Thalassiosira oceanica</name>
    <name type="common">Marine diatom</name>
    <dbReference type="NCBI Taxonomy" id="159749"/>
    <lineage>
        <taxon>Eukaryota</taxon>
        <taxon>Sar</taxon>
        <taxon>Stramenopiles</taxon>
        <taxon>Ochrophyta</taxon>
        <taxon>Bacillariophyta</taxon>
        <taxon>Coscinodiscophyceae</taxon>
        <taxon>Thalassiosirophycidae</taxon>
        <taxon>Thalassiosirales</taxon>
        <taxon>Thalassiosiraceae</taxon>
        <taxon>Thalassiosira</taxon>
    </lineage>
</organism>
<dbReference type="AlphaFoldDB" id="K0SY32"/>
<accession>K0SY32</accession>
<name>K0SY32_THAOC</name>
<dbReference type="Proteomes" id="UP000266841">
    <property type="component" value="Unassembled WGS sequence"/>
</dbReference>
<evidence type="ECO:0000313" key="1">
    <source>
        <dbReference type="EMBL" id="EJK69884.1"/>
    </source>
</evidence>